<evidence type="ECO:0000256" key="3">
    <source>
        <dbReference type="ARBA" id="ARBA00022448"/>
    </source>
</evidence>
<protein>
    <submittedName>
        <fullName evidence="11">Sodium-and chloride-dependent GABA transporter 2-like protein</fullName>
    </submittedName>
</protein>
<feature type="transmembrane region" description="Helical" evidence="10">
    <location>
        <begin position="6"/>
        <end position="24"/>
    </location>
</feature>
<evidence type="ECO:0000256" key="10">
    <source>
        <dbReference type="SAM" id="Phobius"/>
    </source>
</evidence>
<evidence type="ECO:0000256" key="9">
    <source>
        <dbReference type="PIRSR" id="PIRSR600175-2"/>
    </source>
</evidence>
<dbReference type="PROSITE" id="PS00754">
    <property type="entry name" value="NA_NEUROTRAN_SYMP_2"/>
    <property type="match status" value="1"/>
</dbReference>
<comment type="caution">
    <text evidence="11">The sequence shown here is derived from an EMBL/GenBank/DDBJ whole genome shotgun (WGS) entry which is preliminary data.</text>
</comment>
<dbReference type="GO" id="GO:0005886">
    <property type="term" value="C:plasma membrane"/>
    <property type="evidence" value="ECO:0007669"/>
    <property type="project" value="TreeGrafter"/>
</dbReference>
<gene>
    <name evidence="11" type="ORF">B4U80_07247</name>
</gene>
<comment type="subcellular location">
    <subcellularLocation>
        <location evidence="1">Membrane</location>
        <topology evidence="1">Multi-pass membrane protein</topology>
    </subcellularLocation>
</comment>
<keyword evidence="9" id="KW-1015">Disulfide bond</keyword>
<evidence type="ECO:0000256" key="5">
    <source>
        <dbReference type="ARBA" id="ARBA00022847"/>
    </source>
</evidence>
<evidence type="ECO:0000256" key="6">
    <source>
        <dbReference type="ARBA" id="ARBA00022989"/>
    </source>
</evidence>
<keyword evidence="6 10" id="KW-1133">Transmembrane helix</keyword>
<dbReference type="SUPFAM" id="SSF161070">
    <property type="entry name" value="SNF-like"/>
    <property type="match status" value="1"/>
</dbReference>
<dbReference type="STRING" id="299467.A0A443RYQ8"/>
<evidence type="ECO:0000256" key="7">
    <source>
        <dbReference type="ARBA" id="ARBA00023136"/>
    </source>
</evidence>
<dbReference type="Proteomes" id="UP000288716">
    <property type="component" value="Unassembled WGS sequence"/>
</dbReference>
<dbReference type="PRINTS" id="PR00176">
    <property type="entry name" value="NANEUSMPORT"/>
</dbReference>
<evidence type="ECO:0000256" key="8">
    <source>
        <dbReference type="PIRSR" id="PIRSR600175-1"/>
    </source>
</evidence>
<evidence type="ECO:0000313" key="11">
    <source>
        <dbReference type="EMBL" id="RWS20298.1"/>
    </source>
</evidence>
<proteinExistence type="inferred from homology"/>
<dbReference type="OrthoDB" id="6581954at2759"/>
<accession>A0A443RYQ8</accession>
<feature type="transmembrane region" description="Helical" evidence="10">
    <location>
        <begin position="137"/>
        <end position="158"/>
    </location>
</feature>
<keyword evidence="5" id="KW-0769">Symport</keyword>
<sequence>AFLVPYFICLICGGIPVYFLEVAIGQYWQSGGITVWEQICPLFKGIGYGTIVICFILNIYYIIILSWALLYLYYSFTTTLPWSTCGNDWNTENCWTPKNVDDVANKTGHLKDSVIEFWERKILQISSGIDEPGGLQWQLVLTLGIMWFICFLCICRGIKSTGKAVYVTAIFPYVMLTILFFRGVTLEGAWNGIVFYLKPDFSRLITGQPWIDAGTQIFFSYAIALGTMTALGSYNDFHNNFYQ</sequence>
<keyword evidence="12" id="KW-1185">Reference proteome</keyword>
<feature type="transmembrane region" description="Helical" evidence="10">
    <location>
        <begin position="170"/>
        <end position="197"/>
    </location>
</feature>
<dbReference type="Pfam" id="PF00209">
    <property type="entry name" value="SNF"/>
    <property type="match status" value="1"/>
</dbReference>
<organism evidence="11 12">
    <name type="scientific">Leptotrombidium deliense</name>
    <dbReference type="NCBI Taxonomy" id="299467"/>
    <lineage>
        <taxon>Eukaryota</taxon>
        <taxon>Metazoa</taxon>
        <taxon>Ecdysozoa</taxon>
        <taxon>Arthropoda</taxon>
        <taxon>Chelicerata</taxon>
        <taxon>Arachnida</taxon>
        <taxon>Acari</taxon>
        <taxon>Acariformes</taxon>
        <taxon>Trombidiformes</taxon>
        <taxon>Prostigmata</taxon>
        <taxon>Anystina</taxon>
        <taxon>Parasitengona</taxon>
        <taxon>Trombiculoidea</taxon>
        <taxon>Trombiculidae</taxon>
        <taxon>Leptotrombidium</taxon>
    </lineage>
</organism>
<dbReference type="AlphaFoldDB" id="A0A443RYQ8"/>
<dbReference type="InterPro" id="IPR000175">
    <property type="entry name" value="Na/ntran_symport"/>
</dbReference>
<keyword evidence="3" id="KW-0813">Transport</keyword>
<feature type="binding site" evidence="8">
    <location>
        <position position="220"/>
    </location>
    <ligand>
        <name>Na(+)</name>
        <dbReference type="ChEBI" id="CHEBI:29101"/>
        <label>1</label>
    </ligand>
</feature>
<name>A0A443RYQ8_9ACAR</name>
<keyword evidence="8" id="KW-0915">Sodium</keyword>
<dbReference type="GO" id="GO:0046872">
    <property type="term" value="F:metal ion binding"/>
    <property type="evidence" value="ECO:0007669"/>
    <property type="project" value="UniProtKB-KW"/>
</dbReference>
<feature type="disulfide bond" evidence="9">
    <location>
        <begin position="85"/>
        <end position="94"/>
    </location>
</feature>
<comment type="similarity">
    <text evidence="2">Belongs to the sodium:neurotransmitter symporter (SNF) (TC 2.A.22) family.</text>
</comment>
<dbReference type="PANTHER" id="PTHR11616:SF325">
    <property type="entry name" value="TRANSPORTER"/>
    <property type="match status" value="1"/>
</dbReference>
<feature type="transmembrane region" description="Helical" evidence="10">
    <location>
        <begin position="217"/>
        <end position="237"/>
    </location>
</feature>
<dbReference type="EMBL" id="NCKV01018494">
    <property type="protein sequence ID" value="RWS20298.1"/>
    <property type="molecule type" value="Genomic_DNA"/>
</dbReference>
<evidence type="ECO:0000256" key="4">
    <source>
        <dbReference type="ARBA" id="ARBA00022692"/>
    </source>
</evidence>
<keyword evidence="4 10" id="KW-0812">Transmembrane</keyword>
<evidence type="ECO:0000256" key="2">
    <source>
        <dbReference type="ARBA" id="ARBA00006459"/>
    </source>
</evidence>
<dbReference type="InterPro" id="IPR037272">
    <property type="entry name" value="SNS_sf"/>
</dbReference>
<feature type="non-terminal residue" evidence="11">
    <location>
        <position position="1"/>
    </location>
</feature>
<feature type="transmembrane region" description="Helical" evidence="10">
    <location>
        <begin position="45"/>
        <end position="74"/>
    </location>
</feature>
<dbReference type="GO" id="GO:0005332">
    <property type="term" value="F:gamma-aminobutyric acid:sodium:chloride symporter activity"/>
    <property type="evidence" value="ECO:0007669"/>
    <property type="project" value="TreeGrafter"/>
</dbReference>
<dbReference type="PANTHER" id="PTHR11616">
    <property type="entry name" value="SODIUM/CHLORIDE DEPENDENT TRANSPORTER"/>
    <property type="match status" value="1"/>
</dbReference>
<keyword evidence="8" id="KW-0479">Metal-binding</keyword>
<reference evidence="11 12" key="1">
    <citation type="journal article" date="2018" name="Gigascience">
        <title>Genomes of trombidid mites reveal novel predicted allergens and laterally-transferred genes associated with secondary metabolism.</title>
        <authorList>
            <person name="Dong X."/>
            <person name="Chaisiri K."/>
            <person name="Xia D."/>
            <person name="Armstrong S.D."/>
            <person name="Fang Y."/>
            <person name="Donnelly M.J."/>
            <person name="Kadowaki T."/>
            <person name="McGarry J.W."/>
            <person name="Darby A.C."/>
            <person name="Makepeace B.L."/>
        </authorList>
    </citation>
    <scope>NUCLEOTIDE SEQUENCE [LARGE SCALE GENOMIC DNA]</scope>
    <source>
        <strain evidence="11">UoL-UT</strain>
    </source>
</reference>
<dbReference type="VEuPathDB" id="VectorBase:LDEU011742"/>
<dbReference type="PROSITE" id="PS50267">
    <property type="entry name" value="NA_NEUROTRAN_SYMP_3"/>
    <property type="match status" value="1"/>
</dbReference>
<keyword evidence="7 10" id="KW-0472">Membrane</keyword>
<evidence type="ECO:0000256" key="1">
    <source>
        <dbReference type="ARBA" id="ARBA00004141"/>
    </source>
</evidence>
<evidence type="ECO:0000313" key="12">
    <source>
        <dbReference type="Proteomes" id="UP000288716"/>
    </source>
</evidence>